<dbReference type="PANTHER" id="PTHR46985:SF2">
    <property type="entry name" value="APOPTOSIS-ASSOCIATED SPECK-LIKE PROTEIN CONTAINING A CARD"/>
    <property type="match status" value="1"/>
</dbReference>
<dbReference type="EMBL" id="SRMA01025324">
    <property type="protein sequence ID" value="TRY96037.1"/>
    <property type="molecule type" value="Genomic_DNA"/>
</dbReference>
<keyword evidence="10" id="KW-1185">Reference proteome</keyword>
<evidence type="ECO:0000256" key="2">
    <source>
        <dbReference type="ARBA" id="ARBA00022490"/>
    </source>
</evidence>
<accession>A0A553R1H9</accession>
<evidence type="ECO:0000313" key="10">
    <source>
        <dbReference type="Proteomes" id="UP000316079"/>
    </source>
</evidence>
<keyword evidence="4" id="KW-0391">Immunity</keyword>
<dbReference type="CDD" id="cd08330">
    <property type="entry name" value="CARD_ASC_NALP1"/>
    <property type="match status" value="1"/>
</dbReference>
<dbReference type="InterPro" id="IPR011029">
    <property type="entry name" value="DEATH-like_dom_sf"/>
</dbReference>
<dbReference type="CDD" id="cd08321">
    <property type="entry name" value="Pyrin_ASC-like"/>
    <property type="match status" value="1"/>
</dbReference>
<evidence type="ECO:0000256" key="1">
    <source>
        <dbReference type="ARBA" id="ARBA00004110"/>
    </source>
</evidence>
<feature type="domain" description="CARD" evidence="7">
    <location>
        <begin position="96"/>
        <end position="187"/>
    </location>
</feature>
<dbReference type="OrthoDB" id="8888059at2759"/>
<dbReference type="GO" id="GO:0061702">
    <property type="term" value="C:canonical inflammasome complex"/>
    <property type="evidence" value="ECO:0007669"/>
    <property type="project" value="UniProtKB-SubCell"/>
</dbReference>
<dbReference type="PROSITE" id="PS50209">
    <property type="entry name" value="CARD"/>
    <property type="match status" value="1"/>
</dbReference>
<keyword evidence="5" id="KW-0395">Inflammatory response</keyword>
<dbReference type="GO" id="GO:0045087">
    <property type="term" value="P:innate immune response"/>
    <property type="evidence" value="ECO:0007669"/>
    <property type="project" value="UniProtKB-KW"/>
</dbReference>
<dbReference type="InterPro" id="IPR051249">
    <property type="entry name" value="NLRP_Inflammasome"/>
</dbReference>
<keyword evidence="6" id="KW-1271">Inflammasome</keyword>
<dbReference type="InterPro" id="IPR001315">
    <property type="entry name" value="CARD"/>
</dbReference>
<dbReference type="STRING" id="623744.A0A553R1H9"/>
<dbReference type="InterPro" id="IPR004020">
    <property type="entry name" value="DAPIN"/>
</dbReference>
<sequence>MANVKDHLQNTFEDLGADNFKRFLSKLGDRKEEPRVRKATVEKIKDALDLTDLMVGTFTTRDALPVTLEILKAIGCHQLAQELSENTGHAPTDAARPPSAGEIIDKHWATLIKRVNNVDPILDVLLQKGVITNGDYRTFLAMPTPEKKMRELLIGPINAAGAAGKEILYKALKENEVYLMQELESDLRN</sequence>
<keyword evidence="2" id="KW-0963">Cytoplasm</keyword>
<organism evidence="9 10">
    <name type="scientific">Danionella cerebrum</name>
    <dbReference type="NCBI Taxonomy" id="2873325"/>
    <lineage>
        <taxon>Eukaryota</taxon>
        <taxon>Metazoa</taxon>
        <taxon>Chordata</taxon>
        <taxon>Craniata</taxon>
        <taxon>Vertebrata</taxon>
        <taxon>Euteleostomi</taxon>
        <taxon>Actinopterygii</taxon>
        <taxon>Neopterygii</taxon>
        <taxon>Teleostei</taxon>
        <taxon>Ostariophysi</taxon>
        <taxon>Cypriniformes</taxon>
        <taxon>Danionidae</taxon>
        <taxon>Danioninae</taxon>
        <taxon>Danionella</taxon>
    </lineage>
</organism>
<dbReference type="Proteomes" id="UP000316079">
    <property type="component" value="Unassembled WGS sequence"/>
</dbReference>
<evidence type="ECO:0008006" key="11">
    <source>
        <dbReference type="Google" id="ProtNLM"/>
    </source>
</evidence>
<gene>
    <name evidence="9" type="ORF">DNTS_021157</name>
</gene>
<evidence type="ECO:0000256" key="5">
    <source>
        <dbReference type="ARBA" id="ARBA00023198"/>
    </source>
</evidence>
<dbReference type="SMART" id="SM01289">
    <property type="entry name" value="PYRIN"/>
    <property type="match status" value="1"/>
</dbReference>
<dbReference type="GO" id="GO:0042981">
    <property type="term" value="P:regulation of apoptotic process"/>
    <property type="evidence" value="ECO:0007669"/>
    <property type="project" value="InterPro"/>
</dbReference>
<reference evidence="9 10" key="1">
    <citation type="journal article" date="2019" name="Sci. Data">
        <title>Hybrid genome assembly and annotation of Danionella translucida.</title>
        <authorList>
            <person name="Kadobianskyi M."/>
            <person name="Schulze L."/>
            <person name="Schuelke M."/>
            <person name="Judkewitz B."/>
        </authorList>
    </citation>
    <scope>NUCLEOTIDE SEQUENCE [LARGE SCALE GENOMIC DNA]</scope>
    <source>
        <strain evidence="9 10">Bolton</strain>
    </source>
</reference>
<dbReference type="PROSITE" id="PS50824">
    <property type="entry name" value="DAPIN"/>
    <property type="match status" value="1"/>
</dbReference>
<name>A0A553R1H9_9TELE</name>
<dbReference type="AlphaFoldDB" id="A0A553R1H9"/>
<evidence type="ECO:0000259" key="8">
    <source>
        <dbReference type="PROSITE" id="PS50824"/>
    </source>
</evidence>
<evidence type="ECO:0000313" key="9">
    <source>
        <dbReference type="EMBL" id="TRY96037.1"/>
    </source>
</evidence>
<feature type="domain" description="Pyrin" evidence="8">
    <location>
        <begin position="1"/>
        <end position="89"/>
    </location>
</feature>
<evidence type="ECO:0000259" key="7">
    <source>
        <dbReference type="PROSITE" id="PS50209"/>
    </source>
</evidence>
<comment type="caution">
    <text evidence="9">The sequence shown here is derived from an EMBL/GenBank/DDBJ whole genome shotgun (WGS) entry which is preliminary data.</text>
</comment>
<dbReference type="InterPro" id="IPR033516">
    <property type="entry name" value="CARD8/ASC/NALP1_CARD"/>
</dbReference>
<keyword evidence="3" id="KW-0399">Innate immunity</keyword>
<evidence type="ECO:0000256" key="4">
    <source>
        <dbReference type="ARBA" id="ARBA00022859"/>
    </source>
</evidence>
<evidence type="ECO:0000256" key="3">
    <source>
        <dbReference type="ARBA" id="ARBA00022588"/>
    </source>
</evidence>
<protein>
    <recommendedName>
        <fullName evidence="11">Pyrin domain-containing protein</fullName>
    </recommendedName>
</protein>
<dbReference type="SUPFAM" id="SSF47986">
    <property type="entry name" value="DEATH domain"/>
    <property type="match status" value="2"/>
</dbReference>
<dbReference type="Pfam" id="PF02758">
    <property type="entry name" value="PYRIN"/>
    <property type="match status" value="1"/>
</dbReference>
<evidence type="ECO:0000256" key="6">
    <source>
        <dbReference type="ARBA" id="ARBA00023233"/>
    </source>
</evidence>
<dbReference type="Gene3D" id="1.10.533.10">
    <property type="entry name" value="Death Domain, Fas"/>
    <property type="match status" value="2"/>
</dbReference>
<comment type="subcellular location">
    <subcellularLocation>
        <location evidence="1">Inflammasome</location>
    </subcellularLocation>
</comment>
<dbReference type="PANTHER" id="PTHR46985">
    <property type="entry name" value="NACHT, LRR AND PYD DOMAINS-CONTAINING PROTEIN 1"/>
    <property type="match status" value="1"/>
</dbReference>
<proteinExistence type="predicted"/>
<dbReference type="Pfam" id="PF00619">
    <property type="entry name" value="CARD"/>
    <property type="match status" value="1"/>
</dbReference>
<dbReference type="GO" id="GO:0006954">
    <property type="term" value="P:inflammatory response"/>
    <property type="evidence" value="ECO:0007669"/>
    <property type="project" value="UniProtKB-KW"/>
</dbReference>